<dbReference type="HOGENOM" id="CLU_2334346_0_0_1"/>
<proteinExistence type="predicted"/>
<dbReference type="Proteomes" id="UP000008370">
    <property type="component" value="Unassembled WGS sequence"/>
</dbReference>
<evidence type="ECO:0000313" key="2">
    <source>
        <dbReference type="Proteomes" id="UP000008370"/>
    </source>
</evidence>
<dbReference type="KEGG" id="pco:PHACADRAFT_198980"/>
<organism evidence="1 2">
    <name type="scientific">Phanerochaete carnosa (strain HHB-10118-sp)</name>
    <name type="common">White-rot fungus</name>
    <name type="synonym">Peniophora carnosa</name>
    <dbReference type="NCBI Taxonomy" id="650164"/>
    <lineage>
        <taxon>Eukaryota</taxon>
        <taxon>Fungi</taxon>
        <taxon>Dikarya</taxon>
        <taxon>Basidiomycota</taxon>
        <taxon>Agaricomycotina</taxon>
        <taxon>Agaricomycetes</taxon>
        <taxon>Polyporales</taxon>
        <taxon>Phanerochaetaceae</taxon>
        <taxon>Phanerochaete</taxon>
    </lineage>
</organism>
<dbReference type="GeneID" id="18911385"/>
<dbReference type="AlphaFoldDB" id="K5WME9"/>
<protein>
    <submittedName>
        <fullName evidence="1">Uncharacterized protein</fullName>
    </submittedName>
</protein>
<dbReference type="RefSeq" id="XP_007399285.1">
    <property type="nucleotide sequence ID" value="XM_007399223.1"/>
</dbReference>
<evidence type="ECO:0000313" key="1">
    <source>
        <dbReference type="EMBL" id="EKM51472.1"/>
    </source>
</evidence>
<keyword evidence="2" id="KW-1185">Reference proteome</keyword>
<accession>K5WME9</accession>
<gene>
    <name evidence="1" type="ORF">PHACADRAFT_198980</name>
</gene>
<dbReference type="InParanoid" id="K5WME9"/>
<name>K5WME9_PHACS</name>
<dbReference type="EMBL" id="JH930476">
    <property type="protein sequence ID" value="EKM51472.1"/>
    <property type="molecule type" value="Genomic_DNA"/>
</dbReference>
<sequence length="98" mass="11089">MHASSSSSRSLADRIITAPTYMPITLKPVTIDFSQYIAANLTRIFALKFAATLKRFNVLKTLDCLDVINKDIKTVFKPRDCTVKNEIGRISFKGLWHN</sequence>
<reference evidence="1 2" key="1">
    <citation type="journal article" date="2012" name="BMC Genomics">
        <title>Comparative genomics of the white-rot fungi, Phanerochaete carnosa and P. chrysosporium, to elucidate the genetic basis of the distinct wood types they colonize.</title>
        <authorList>
            <person name="Suzuki H."/>
            <person name="MacDonald J."/>
            <person name="Syed K."/>
            <person name="Salamov A."/>
            <person name="Hori C."/>
            <person name="Aerts A."/>
            <person name="Henrissat B."/>
            <person name="Wiebenga A."/>
            <person name="vanKuyk P.A."/>
            <person name="Barry K."/>
            <person name="Lindquist E."/>
            <person name="LaButti K."/>
            <person name="Lapidus A."/>
            <person name="Lucas S."/>
            <person name="Coutinho P."/>
            <person name="Gong Y."/>
            <person name="Samejima M."/>
            <person name="Mahadevan R."/>
            <person name="Abou-Zaid M."/>
            <person name="de Vries R.P."/>
            <person name="Igarashi K."/>
            <person name="Yadav J.S."/>
            <person name="Grigoriev I.V."/>
            <person name="Master E.R."/>
        </authorList>
    </citation>
    <scope>NUCLEOTIDE SEQUENCE [LARGE SCALE GENOMIC DNA]</scope>
    <source>
        <strain evidence="1 2">HHB-10118-sp</strain>
    </source>
</reference>